<evidence type="ECO:0000313" key="1">
    <source>
        <dbReference type="EMBL" id="CBS86320.1"/>
    </source>
</evidence>
<organism evidence="1 2">
    <name type="scientific">Azospirillum lipoferum (strain 4B)</name>
    <dbReference type="NCBI Taxonomy" id="862719"/>
    <lineage>
        <taxon>Bacteria</taxon>
        <taxon>Pseudomonadati</taxon>
        <taxon>Pseudomonadota</taxon>
        <taxon>Alphaproteobacteria</taxon>
        <taxon>Rhodospirillales</taxon>
        <taxon>Azospirillaceae</taxon>
        <taxon>Azospirillum</taxon>
    </lineage>
</organism>
<dbReference type="KEGG" id="ali:AZOLI_0985"/>
<dbReference type="Proteomes" id="UP000005667">
    <property type="component" value="Chromosome"/>
</dbReference>
<dbReference type="AlphaFoldDB" id="G7Z5U9"/>
<evidence type="ECO:0000313" key="2">
    <source>
        <dbReference type="Proteomes" id="UP000005667"/>
    </source>
</evidence>
<gene>
    <name evidence="1" type="ordered locus">AZOLI_0985</name>
</gene>
<reference evidence="2" key="1">
    <citation type="journal article" date="2011" name="PLoS Genet.">
        <title>Azospirillum genomes reveal transition of bacteria from aquatic to terrestrial environments.</title>
        <authorList>
            <person name="Wisniewski-Dye F."/>
            <person name="Borziak K."/>
            <person name="Khalsa-Moyers G."/>
            <person name="Alexandre G."/>
            <person name="Sukharnikov L.O."/>
            <person name="Wuichet K."/>
            <person name="Hurst G.B."/>
            <person name="McDonald W.H."/>
            <person name="Robertson J.S."/>
            <person name="Barbe V."/>
            <person name="Calteau A."/>
            <person name="Rouy Z."/>
            <person name="Mangenot S."/>
            <person name="Prigent-Combaret C."/>
            <person name="Normand P."/>
            <person name="Boyer M."/>
            <person name="Siguier P."/>
            <person name="Dessaux Y."/>
            <person name="Elmerich C."/>
            <person name="Condemine G."/>
            <person name="Krishnen G."/>
            <person name="Kennedy I."/>
            <person name="Paterson A.H."/>
            <person name="Gonzalez V."/>
            <person name="Mavingui P."/>
            <person name="Zhulin I.B."/>
        </authorList>
    </citation>
    <scope>NUCLEOTIDE SEQUENCE [LARGE SCALE GENOMIC DNA]</scope>
    <source>
        <strain evidence="2">4B</strain>
    </source>
</reference>
<proteinExistence type="predicted"/>
<keyword evidence="2" id="KW-1185">Reference proteome</keyword>
<sequence>MTGLHGVWLLTAAIPLSPPGRGQGEGVPFAGRFSQRIHLTQPSPHYRRTNGPPVAPAQTLFARQRGGEGLC</sequence>
<protein>
    <submittedName>
        <fullName evidence="1">Uncharacterized protein</fullName>
    </submittedName>
</protein>
<name>G7Z5U9_AZOL4</name>
<accession>G7Z5U9</accession>
<dbReference type="HOGENOM" id="CLU_2731297_0_0_5"/>
<dbReference type="EMBL" id="FQ311868">
    <property type="protein sequence ID" value="CBS86320.1"/>
    <property type="molecule type" value="Genomic_DNA"/>
</dbReference>
<dbReference type="STRING" id="862719.AZOLI_0985"/>